<feature type="transmembrane region" description="Helical" evidence="7">
    <location>
        <begin position="110"/>
        <end position="129"/>
    </location>
</feature>
<dbReference type="InterPro" id="IPR020846">
    <property type="entry name" value="MFS_dom"/>
</dbReference>
<dbReference type="Proteomes" id="UP000537989">
    <property type="component" value="Unassembled WGS sequence"/>
</dbReference>
<keyword evidence="10" id="KW-1185">Reference proteome</keyword>
<comment type="subcellular location">
    <subcellularLocation>
        <location evidence="1">Membrane</location>
        <topology evidence="1">Multi-pass membrane protein</topology>
    </subcellularLocation>
</comment>
<dbReference type="PANTHER" id="PTHR43791">
    <property type="entry name" value="PERMEASE-RELATED"/>
    <property type="match status" value="1"/>
</dbReference>
<evidence type="ECO:0000256" key="7">
    <source>
        <dbReference type="SAM" id="Phobius"/>
    </source>
</evidence>
<keyword evidence="6" id="KW-0325">Glycoprotein</keyword>
<dbReference type="Pfam" id="PF07690">
    <property type="entry name" value="MFS_1"/>
    <property type="match status" value="2"/>
</dbReference>
<evidence type="ECO:0000259" key="8">
    <source>
        <dbReference type="PROSITE" id="PS50850"/>
    </source>
</evidence>
<evidence type="ECO:0000256" key="4">
    <source>
        <dbReference type="ARBA" id="ARBA00022989"/>
    </source>
</evidence>
<evidence type="ECO:0000256" key="5">
    <source>
        <dbReference type="ARBA" id="ARBA00023136"/>
    </source>
</evidence>
<feature type="transmembrane region" description="Helical" evidence="7">
    <location>
        <begin position="293"/>
        <end position="314"/>
    </location>
</feature>
<dbReference type="AlphaFoldDB" id="A0AAN5Z9U6"/>
<dbReference type="EMBL" id="JAAMOD010000185">
    <property type="protein sequence ID" value="KAF5236124.1"/>
    <property type="molecule type" value="Genomic_DNA"/>
</dbReference>
<dbReference type="PROSITE" id="PS50850">
    <property type="entry name" value="MFS"/>
    <property type="match status" value="1"/>
</dbReference>
<evidence type="ECO:0000256" key="2">
    <source>
        <dbReference type="ARBA" id="ARBA00022448"/>
    </source>
</evidence>
<dbReference type="GO" id="GO:0022857">
    <property type="term" value="F:transmembrane transporter activity"/>
    <property type="evidence" value="ECO:0007669"/>
    <property type="project" value="InterPro"/>
</dbReference>
<keyword evidence="4 7" id="KW-1133">Transmembrane helix</keyword>
<dbReference type="PANTHER" id="PTHR43791:SF92">
    <property type="entry name" value="AGL026WP"/>
    <property type="match status" value="1"/>
</dbReference>
<dbReference type="InterPro" id="IPR036259">
    <property type="entry name" value="MFS_trans_sf"/>
</dbReference>
<proteinExistence type="predicted"/>
<protein>
    <recommendedName>
        <fullName evidence="8">Major facilitator superfamily (MFS) profile domain-containing protein</fullName>
    </recommendedName>
</protein>
<dbReference type="InterPro" id="IPR011701">
    <property type="entry name" value="MFS"/>
</dbReference>
<evidence type="ECO:0000313" key="9">
    <source>
        <dbReference type="EMBL" id="KAF5236124.1"/>
    </source>
</evidence>
<evidence type="ECO:0000256" key="1">
    <source>
        <dbReference type="ARBA" id="ARBA00004141"/>
    </source>
</evidence>
<keyword evidence="5 7" id="KW-0472">Membrane</keyword>
<sequence>MAGEDMIKNVGEEVRLETLNGVSADIHDRATKEKALVKRIDKRMMPLMMLLYILNYLDRNNIATARLGNFEEDIGLVNEQYNTIISIFFVGYIITQVPTNMILNKMRPSIFLPSVMFCWATVSACTGAVQNYKGMIALRFILGFVEAPFFRKLHPMTTLVHHGQFELKAGALFLFSSWYTKKELAVRISVLFAAGQMAGAFGGLLGSAIMAGMDGKAGLANWRWLFIIEGCATYPAAVVTYFVVPDYPTTTPWLSDEERRIAVLRMAEDANKEDDRADVSAWKGAKMAFADPALYMIWIMQLGLNTAAAFTNFFPTIVKTLGYSSTITLLLSAPPYVFAAILGITNSWHSDRVNERWLHVVWPQVFCSVGFIISAVTLNTAARYIATFMMMSIYGSFGCILSWVSSSLPRPSTKRAISYAVVNAGSNLASIYASYFYPSTQGPRYWQANVANVAFSGLCIIMATILRFFLAWRNKKLEKAREQDIQNEGTLDGSETRALTEKWQCGSDGDELGIYGLEAWKGVSQMDILEKSTKYHEAVLKSSQKVGIPKTRADIQTHNLAKTALLRNAANAASLSMAATSLFDIKTLFNGDFQKYFVKLGISGMHGGAVAGIQARIHHSFFGNGAVVGVVVSSAFGVVGLVKTGDWARFGKYTGLGIVGSAGGWGGSKLVGGFCGGLAGRWTADEMTNLAELTDLEVEDSYEKFNERNAKMGLRVDPSLTKREVVARILDQRGDSVAVQMTDAMATDIATLQENLSDWQQGDPKDFEALIEGLRKATSSQRGNKRTTLSEMVFLLAV</sequence>
<reference evidence="9 10" key="1">
    <citation type="submission" date="2020-02" db="EMBL/GenBank/DDBJ databases">
        <title>Identification and distribution of gene clusters putatively required for synthesis of sphingolipid metabolism inhibitors in phylogenetically diverse species of the filamentous fungus Fusarium.</title>
        <authorList>
            <person name="Kim H.-S."/>
            <person name="Busman M."/>
            <person name="Brown D.W."/>
            <person name="Divon H."/>
            <person name="Uhlig S."/>
            <person name="Proctor R.H."/>
        </authorList>
    </citation>
    <scope>NUCLEOTIDE SEQUENCE [LARGE SCALE GENOMIC DNA]</scope>
    <source>
        <strain evidence="9 10">NRRL 2903</strain>
    </source>
</reference>
<comment type="caution">
    <text evidence="9">The sequence shown here is derived from an EMBL/GenBank/DDBJ whole genome shotgun (WGS) entry which is preliminary data.</text>
</comment>
<feature type="domain" description="Major facilitator superfamily (MFS) profile" evidence="8">
    <location>
        <begin position="44"/>
        <end position="475"/>
    </location>
</feature>
<name>A0AAN5Z9U6_FUSAU</name>
<dbReference type="FunFam" id="1.20.1250.20:FF:000057">
    <property type="entry name" value="MFS general substrate transporter"/>
    <property type="match status" value="1"/>
</dbReference>
<keyword evidence="2" id="KW-0813">Transport</keyword>
<feature type="transmembrane region" description="Helical" evidence="7">
    <location>
        <begin position="357"/>
        <end position="378"/>
    </location>
</feature>
<organism evidence="9 10">
    <name type="scientific">Fusarium austroamericanum</name>
    <dbReference type="NCBI Taxonomy" id="282268"/>
    <lineage>
        <taxon>Eukaryota</taxon>
        <taxon>Fungi</taxon>
        <taxon>Dikarya</taxon>
        <taxon>Ascomycota</taxon>
        <taxon>Pezizomycotina</taxon>
        <taxon>Sordariomycetes</taxon>
        <taxon>Hypocreomycetidae</taxon>
        <taxon>Hypocreales</taxon>
        <taxon>Nectriaceae</taxon>
        <taxon>Fusarium</taxon>
    </lineage>
</organism>
<accession>A0AAN5Z9U6</accession>
<feature type="transmembrane region" description="Helical" evidence="7">
    <location>
        <begin position="449"/>
        <end position="470"/>
    </location>
</feature>
<evidence type="ECO:0000256" key="6">
    <source>
        <dbReference type="ARBA" id="ARBA00023180"/>
    </source>
</evidence>
<feature type="transmembrane region" description="Helical" evidence="7">
    <location>
        <begin position="326"/>
        <end position="345"/>
    </location>
</feature>
<feature type="transmembrane region" description="Helical" evidence="7">
    <location>
        <begin position="416"/>
        <end position="437"/>
    </location>
</feature>
<feature type="transmembrane region" description="Helical" evidence="7">
    <location>
        <begin position="184"/>
        <end position="210"/>
    </location>
</feature>
<evidence type="ECO:0000313" key="10">
    <source>
        <dbReference type="Proteomes" id="UP000537989"/>
    </source>
</evidence>
<dbReference type="FunFam" id="1.20.1250.20:FF:000013">
    <property type="entry name" value="MFS general substrate transporter"/>
    <property type="match status" value="1"/>
</dbReference>
<feature type="transmembrane region" description="Helical" evidence="7">
    <location>
        <begin position="621"/>
        <end position="642"/>
    </location>
</feature>
<keyword evidence="3 7" id="KW-0812">Transmembrane</keyword>
<dbReference type="Gene3D" id="1.20.1250.20">
    <property type="entry name" value="MFS general substrate transporter like domains"/>
    <property type="match status" value="2"/>
</dbReference>
<evidence type="ECO:0000256" key="3">
    <source>
        <dbReference type="ARBA" id="ARBA00022692"/>
    </source>
</evidence>
<dbReference type="SUPFAM" id="SSF103473">
    <property type="entry name" value="MFS general substrate transporter"/>
    <property type="match status" value="1"/>
</dbReference>
<feature type="transmembrane region" description="Helical" evidence="7">
    <location>
        <begin position="222"/>
        <end position="244"/>
    </location>
</feature>
<gene>
    <name evidence="9" type="ORF">FAUST_6734</name>
</gene>
<dbReference type="GO" id="GO:0016020">
    <property type="term" value="C:membrane"/>
    <property type="evidence" value="ECO:0007669"/>
    <property type="project" value="UniProtKB-SubCell"/>
</dbReference>